<dbReference type="InterPro" id="IPR005164">
    <property type="entry name" value="Allantoicase"/>
</dbReference>
<dbReference type="PANTHER" id="PTHR12045:SF3">
    <property type="entry name" value="INACTIVE ALLANTOICASE-RELATED"/>
    <property type="match status" value="1"/>
</dbReference>
<accession>A0A6G1GRW1</accession>
<dbReference type="OrthoDB" id="10266039at2759"/>
<comment type="similarity">
    <text evidence="1">Belongs to the allantoicase family.</text>
</comment>
<gene>
    <name evidence="3" type="ORF">K402DRAFT_423656</name>
</gene>
<dbReference type="PANTHER" id="PTHR12045">
    <property type="entry name" value="ALLANTOICASE"/>
    <property type="match status" value="1"/>
</dbReference>
<reference evidence="3" key="1">
    <citation type="journal article" date="2020" name="Stud. Mycol.">
        <title>101 Dothideomycetes genomes: a test case for predicting lifestyles and emergence of pathogens.</title>
        <authorList>
            <person name="Haridas S."/>
            <person name="Albert R."/>
            <person name="Binder M."/>
            <person name="Bloem J."/>
            <person name="Labutti K."/>
            <person name="Salamov A."/>
            <person name="Andreopoulos B."/>
            <person name="Baker S."/>
            <person name="Barry K."/>
            <person name="Bills G."/>
            <person name="Bluhm B."/>
            <person name="Cannon C."/>
            <person name="Castanera R."/>
            <person name="Culley D."/>
            <person name="Daum C."/>
            <person name="Ezra D."/>
            <person name="Gonzalez J."/>
            <person name="Henrissat B."/>
            <person name="Kuo A."/>
            <person name="Liang C."/>
            <person name="Lipzen A."/>
            <person name="Lutzoni F."/>
            <person name="Magnuson J."/>
            <person name="Mondo S."/>
            <person name="Nolan M."/>
            <person name="Ohm R."/>
            <person name="Pangilinan J."/>
            <person name="Park H.-J."/>
            <person name="Ramirez L."/>
            <person name="Alfaro M."/>
            <person name="Sun H."/>
            <person name="Tritt A."/>
            <person name="Yoshinaga Y."/>
            <person name="Zwiers L.-H."/>
            <person name="Turgeon B."/>
            <person name="Goodwin S."/>
            <person name="Spatafora J."/>
            <person name="Crous P."/>
            <person name="Grigoriev I."/>
        </authorList>
    </citation>
    <scope>NUCLEOTIDE SEQUENCE</scope>
    <source>
        <strain evidence="3">CBS 113979</strain>
    </source>
</reference>
<dbReference type="Proteomes" id="UP000800041">
    <property type="component" value="Unassembled WGS sequence"/>
</dbReference>
<keyword evidence="4" id="KW-1185">Reference proteome</keyword>
<dbReference type="Gene3D" id="2.60.120.260">
    <property type="entry name" value="Galactose-binding domain-like"/>
    <property type="match status" value="1"/>
</dbReference>
<feature type="non-terminal residue" evidence="3">
    <location>
        <position position="116"/>
    </location>
</feature>
<dbReference type="EMBL" id="ML977174">
    <property type="protein sequence ID" value="KAF1983544.1"/>
    <property type="molecule type" value="Genomic_DNA"/>
</dbReference>
<evidence type="ECO:0000313" key="4">
    <source>
        <dbReference type="Proteomes" id="UP000800041"/>
    </source>
</evidence>
<evidence type="ECO:0000313" key="3">
    <source>
        <dbReference type="EMBL" id="KAF1983544.1"/>
    </source>
</evidence>
<name>A0A6G1GRW1_9PEZI</name>
<dbReference type="GO" id="GO:0000256">
    <property type="term" value="P:allantoin catabolic process"/>
    <property type="evidence" value="ECO:0007669"/>
    <property type="project" value="InterPro"/>
</dbReference>
<dbReference type="AlphaFoldDB" id="A0A6G1GRW1"/>
<sequence length="116" mass="12635">MDVQAISPEMIQDIVDSDARAVPADQIQATFGSNSIDLISAPLNSRILAFSDEWFAAASNLTTPTPPIRRPGVFTHAGAWYDGWETRRHNAPAFDWVVLRLGVASGRVRGVEIDTA</sequence>
<evidence type="ECO:0000256" key="1">
    <source>
        <dbReference type="ARBA" id="ARBA00009242"/>
    </source>
</evidence>
<evidence type="ECO:0000259" key="2">
    <source>
        <dbReference type="Pfam" id="PF03561"/>
    </source>
</evidence>
<proteinExistence type="inferred from homology"/>
<dbReference type="GO" id="GO:0004037">
    <property type="term" value="F:allantoicase activity"/>
    <property type="evidence" value="ECO:0007669"/>
    <property type="project" value="InterPro"/>
</dbReference>
<dbReference type="SUPFAM" id="SSF49785">
    <property type="entry name" value="Galactose-binding domain-like"/>
    <property type="match status" value="1"/>
</dbReference>
<dbReference type="Pfam" id="PF03561">
    <property type="entry name" value="Allantoicase"/>
    <property type="match status" value="1"/>
</dbReference>
<dbReference type="InterPro" id="IPR015908">
    <property type="entry name" value="Allantoicase_dom"/>
</dbReference>
<dbReference type="InterPro" id="IPR008979">
    <property type="entry name" value="Galactose-bd-like_sf"/>
</dbReference>
<feature type="domain" description="Allantoicase" evidence="2">
    <location>
        <begin position="45"/>
        <end position="116"/>
    </location>
</feature>
<protein>
    <submittedName>
        <fullName evidence="3">Galactose-binding like protein</fullName>
    </submittedName>
</protein>
<organism evidence="3 4">
    <name type="scientific">Aulographum hederae CBS 113979</name>
    <dbReference type="NCBI Taxonomy" id="1176131"/>
    <lineage>
        <taxon>Eukaryota</taxon>
        <taxon>Fungi</taxon>
        <taxon>Dikarya</taxon>
        <taxon>Ascomycota</taxon>
        <taxon>Pezizomycotina</taxon>
        <taxon>Dothideomycetes</taxon>
        <taxon>Pleosporomycetidae</taxon>
        <taxon>Aulographales</taxon>
        <taxon>Aulographaceae</taxon>
    </lineage>
</organism>